<evidence type="ECO:0000256" key="6">
    <source>
        <dbReference type="SAM" id="MobiDB-lite"/>
    </source>
</evidence>
<dbReference type="FunFam" id="1.20.1160.11:FF:000001">
    <property type="entry name" value="Paired amphipathic helix protein Sin3"/>
    <property type="match status" value="1"/>
</dbReference>
<dbReference type="GO" id="GO:0000122">
    <property type="term" value="P:negative regulation of transcription by RNA polymerase II"/>
    <property type="evidence" value="ECO:0007669"/>
    <property type="project" value="TreeGrafter"/>
</dbReference>
<dbReference type="EMBL" id="OVEO01000002">
    <property type="protein sequence ID" value="SPQ94279.1"/>
    <property type="molecule type" value="Genomic_DNA"/>
</dbReference>
<sequence length="1297" mass="144468">MKRGLPDGVEEGPSAQSQQSTSPPTPSAMPPPSQPPGPPASTQMFVGGNVPPPPPPHQPPVFQQSTPQQAAAFGAINRARAAPPPQPNSRAMFGDEAGRGRGLGAVIQQQQGVPGQFGPGNVVQGGIVPGPVMQRTVVGATGPSRGGPPPSMMMRGGLMQQTGRGAILQGHIPRPPQAPQVGRISPQFQTGPSQPPPAQVSQLSGPGPIQSMQQAGAPPTLMQPMGGPSPMGAPKVPVPPQSGQPGPQPMMLPQQSQQQQQQQQQQPQPQAQQVGDGVGQPAGEMPKVKDALGYLEKVKKKFYDRPNVYNQFLEIMKEFKAQTINTEGVIKRVTTLFQGHRELILGFNQFLPPGYKITDPTVPPPEPPQQKPTVEFNHAVKYVAKIKQRFESRPEVYEEFLEILHAYQEKRTTETAIEQVKAKVQNLFRGHPDLLDDFNYFLPPEASGALPAGVAKQQKKKRPRKEEPGGTSSVPPLGVRRMDSGPIGVPPPPPVRAGTSPIASSTMSAPGLPTANRRISGNIGGMIPPGPYATVSYPPDSKKEMQLFEKIKMIVPRSLYVQLMRVLNLFSCNIITRAELMSLVDDLFLKNPKFAEFAIKFKEVLGYNEWEENQLMTHMRSNFYAFVSSVDFTTCTQVTPSYRLLPAEIPCPPCSGRSILGDSVLNDTCISIPTGTEDQSFKSSRKNQYEEALFKVEDERYEIDMMIENNAAAIRVLQPLCDKIEVLTLEQASAFKLDNSVDILHIRAMARIYGDAWYDIIRLLRLNPSTAIPVILKRLKQKDVEWRRARENMKKTWQDVVKANYHRSLDHRSFTFKSEEKKRLSSKFLIAELKDLCEKMAEGAEEKGVFTNASLQPSLYNYCMNFSLDDQAVHPELLDLIERCINHLPDEDRSQLLSFWNGFVLHFLNATDKSDLLDGPDASTRPVRLSMSAWALEETINPMRRHTRESNLFFGNLSFYVFFRLHQFLYSRWKTCRDLALAKPDGESVYQQFKELVYKLLDNQVDQVTYEDNLRALVGAKSYPMFTIDKLVAAIVKQMQTVAGSALSQKLISLYGYEHSRALDKSVAAGDDPLERSALLARMYLMNCSSLLNEDDHCIQIEFFKDSNEMGIAFLENVGSAEAKPSSAAWEQYLDRYLSTRSDLLSSGTNPFLRRNLRRAQQRRPSPDPTVTINALESKICRRTFKTYYIEDTEDMFYRRRPTTRRIRYGRLKARFAAWWEKQPAFLDKPDEIPAMFRAPAPMEVSELDMAASGAPSPPPEPTGAERDALLLPLSSSSPRSPDPDVATHLAQPMDLS</sequence>
<dbReference type="PROSITE" id="PS51477">
    <property type="entry name" value="PAH"/>
    <property type="match status" value="2"/>
</dbReference>
<dbReference type="Proteomes" id="UP000290189">
    <property type="component" value="Unassembled WGS sequence"/>
</dbReference>
<feature type="region of interest" description="Disordered" evidence="6">
    <location>
        <begin position="168"/>
        <end position="285"/>
    </location>
</feature>
<dbReference type="InterPro" id="IPR036600">
    <property type="entry name" value="PAH_sf"/>
</dbReference>
<feature type="compositionally biased region" description="Low complexity" evidence="6">
    <location>
        <begin position="1270"/>
        <end position="1280"/>
    </location>
</feature>
<feature type="compositionally biased region" description="Pro residues" evidence="6">
    <location>
        <begin position="50"/>
        <end position="59"/>
    </location>
</feature>
<dbReference type="PANTHER" id="PTHR12346">
    <property type="entry name" value="SIN3B-RELATED"/>
    <property type="match status" value="1"/>
</dbReference>
<dbReference type="InterPro" id="IPR003822">
    <property type="entry name" value="PAH"/>
</dbReference>
<accession>A0A3P3Y268</accession>
<reference evidence="8 9" key="1">
    <citation type="submission" date="2018-03" db="EMBL/GenBank/DDBJ databases">
        <authorList>
            <person name="Fogelqvist J."/>
        </authorList>
    </citation>
    <scope>NUCLEOTIDE SEQUENCE [LARGE SCALE GENOMIC DNA]</scope>
</reference>
<feature type="compositionally biased region" description="Low complexity" evidence="6">
    <location>
        <begin position="70"/>
        <end position="81"/>
    </location>
</feature>
<feature type="compositionally biased region" description="Low complexity" evidence="6">
    <location>
        <begin position="13"/>
        <end position="22"/>
    </location>
</feature>
<geneLocation type="mitochondrion" evidence="8"/>
<dbReference type="InterPro" id="IPR013194">
    <property type="entry name" value="HDAC_interact_dom"/>
</dbReference>
<feature type="compositionally biased region" description="Polar residues" evidence="6">
    <location>
        <begin position="199"/>
        <end position="214"/>
    </location>
</feature>
<dbReference type="Pfam" id="PF08295">
    <property type="entry name" value="Sin3_corepress"/>
    <property type="match status" value="1"/>
</dbReference>
<keyword evidence="2" id="KW-0678">Repressor</keyword>
<protein>
    <recommendedName>
        <fullName evidence="7">Histone deacetylase interacting domain-containing protein</fullName>
    </recommendedName>
</protein>
<dbReference type="FunFam" id="1.20.1160.11:FF:000003">
    <property type="entry name" value="Paired amphipathic helix SIN3-like protein"/>
    <property type="match status" value="1"/>
</dbReference>
<evidence type="ECO:0000256" key="4">
    <source>
        <dbReference type="ARBA" id="ARBA00023242"/>
    </source>
</evidence>
<feature type="domain" description="Histone deacetylase interacting" evidence="7">
    <location>
        <begin position="634"/>
        <end position="734"/>
    </location>
</feature>
<keyword evidence="8" id="KW-0496">Mitochondrion</keyword>
<evidence type="ECO:0000313" key="8">
    <source>
        <dbReference type="EMBL" id="SPQ94279.1"/>
    </source>
</evidence>
<evidence type="ECO:0000256" key="3">
    <source>
        <dbReference type="ARBA" id="ARBA00022737"/>
    </source>
</evidence>
<feature type="compositionally biased region" description="Pro residues" evidence="6">
    <location>
        <begin position="236"/>
        <end position="250"/>
    </location>
</feature>
<evidence type="ECO:0000259" key="7">
    <source>
        <dbReference type="SMART" id="SM00761"/>
    </source>
</evidence>
<gene>
    <name evidence="8" type="ORF">PLBR_LOCUS1494</name>
</gene>
<evidence type="ECO:0000256" key="2">
    <source>
        <dbReference type="ARBA" id="ARBA00022491"/>
    </source>
</evidence>
<dbReference type="SMART" id="SM00761">
    <property type="entry name" value="HDAC_interact"/>
    <property type="match status" value="1"/>
</dbReference>
<organism evidence="8 9">
    <name type="scientific">Plasmodiophora brassicae</name>
    <name type="common">Clubroot disease agent</name>
    <dbReference type="NCBI Taxonomy" id="37360"/>
    <lineage>
        <taxon>Eukaryota</taxon>
        <taxon>Sar</taxon>
        <taxon>Rhizaria</taxon>
        <taxon>Endomyxa</taxon>
        <taxon>Phytomyxea</taxon>
        <taxon>Plasmodiophorida</taxon>
        <taxon>Plasmodiophoridae</taxon>
        <taxon>Plasmodiophora</taxon>
    </lineage>
</organism>
<dbReference type="InterPro" id="IPR039774">
    <property type="entry name" value="Sin3-like"/>
</dbReference>
<dbReference type="Gene3D" id="1.20.1160.11">
    <property type="entry name" value="Paired amphipathic helix"/>
    <property type="match status" value="3"/>
</dbReference>
<feature type="compositionally biased region" description="Low complexity" evidence="6">
    <location>
        <begin position="251"/>
        <end position="283"/>
    </location>
</feature>
<evidence type="ECO:0000313" key="9">
    <source>
        <dbReference type="Proteomes" id="UP000290189"/>
    </source>
</evidence>
<dbReference type="Pfam" id="PF16879">
    <property type="entry name" value="Sin3a_C"/>
    <property type="match status" value="1"/>
</dbReference>
<dbReference type="SUPFAM" id="SSF47762">
    <property type="entry name" value="PAH2 domain"/>
    <property type="match status" value="2"/>
</dbReference>
<dbReference type="GO" id="GO:0000785">
    <property type="term" value="C:chromatin"/>
    <property type="evidence" value="ECO:0007669"/>
    <property type="project" value="TreeGrafter"/>
</dbReference>
<evidence type="ECO:0000256" key="5">
    <source>
        <dbReference type="PROSITE-ProRule" id="PRU00810"/>
    </source>
</evidence>
<keyword evidence="3" id="KW-0677">Repeat</keyword>
<name>A0A3P3Y268_PLABS</name>
<dbReference type="Pfam" id="PF02671">
    <property type="entry name" value="PAH"/>
    <property type="match status" value="2"/>
</dbReference>
<evidence type="ECO:0000256" key="1">
    <source>
        <dbReference type="ARBA" id="ARBA00004123"/>
    </source>
</evidence>
<feature type="region of interest" description="Disordered" evidence="6">
    <location>
        <begin position="1247"/>
        <end position="1297"/>
    </location>
</feature>
<dbReference type="GO" id="GO:0003714">
    <property type="term" value="F:transcription corepressor activity"/>
    <property type="evidence" value="ECO:0007669"/>
    <property type="project" value="InterPro"/>
</dbReference>
<feature type="region of interest" description="Disordered" evidence="6">
    <location>
        <begin position="450"/>
        <end position="513"/>
    </location>
</feature>
<keyword evidence="4 5" id="KW-0539">Nucleus</keyword>
<dbReference type="InterPro" id="IPR031693">
    <property type="entry name" value="Sin3_C"/>
</dbReference>
<feature type="compositionally biased region" description="Pro residues" evidence="6">
    <location>
        <begin position="23"/>
        <end position="39"/>
    </location>
</feature>
<dbReference type="GO" id="GO:0000118">
    <property type="term" value="C:histone deacetylase complex"/>
    <property type="evidence" value="ECO:0007669"/>
    <property type="project" value="TreeGrafter"/>
</dbReference>
<proteinExistence type="predicted"/>
<comment type="subcellular location">
    <subcellularLocation>
        <location evidence="1 5">Nucleus</location>
    </subcellularLocation>
</comment>
<feature type="region of interest" description="Disordered" evidence="6">
    <location>
        <begin position="1"/>
        <end position="98"/>
    </location>
</feature>
<dbReference type="PANTHER" id="PTHR12346:SF0">
    <property type="entry name" value="SIN3A, ISOFORM G"/>
    <property type="match status" value="1"/>
</dbReference>